<reference evidence="3" key="1">
    <citation type="journal article" date="2023" name="Insect Mol. Biol.">
        <title>Genome sequencing provides insights into the evolution of gene families encoding plant cell wall-degrading enzymes in longhorned beetles.</title>
        <authorList>
            <person name="Shin N.R."/>
            <person name="Okamura Y."/>
            <person name="Kirsch R."/>
            <person name="Pauchet Y."/>
        </authorList>
    </citation>
    <scope>NUCLEOTIDE SEQUENCE</scope>
    <source>
        <strain evidence="3">MMC_N1</strain>
    </source>
</reference>
<dbReference type="InterPro" id="IPR018170">
    <property type="entry name" value="Aldo/ket_reductase_CS"/>
</dbReference>
<protein>
    <submittedName>
        <fullName evidence="3">Uncharacterized protein</fullName>
    </submittedName>
</protein>
<sequence length="142" mass="16609">MLHNSQRISRGCRPITTSPEGYSNVDYLETWEGMEELRQIGTERPSTANSKTRPVVNQVEVNPNINQKDLIQFCRERDIVVVGFARWDELREHYHIHISTSYAILGVCVIPKSVNKSRILENFNIYDFELNEEDVKIFRLLQ</sequence>
<keyword evidence="2" id="KW-0560">Oxidoreductase</keyword>
<name>A0ABQ9IR12_9CUCU</name>
<dbReference type="EMBL" id="JAPWTJ010003784">
    <property type="protein sequence ID" value="KAJ8951925.1"/>
    <property type="molecule type" value="Genomic_DNA"/>
</dbReference>
<keyword evidence="1" id="KW-0521">NADP</keyword>
<gene>
    <name evidence="3" type="ORF">NQ317_004631</name>
</gene>
<keyword evidence="4" id="KW-1185">Reference proteome</keyword>
<dbReference type="InterPro" id="IPR020471">
    <property type="entry name" value="AKR"/>
</dbReference>
<organism evidence="3 4">
    <name type="scientific">Molorchus minor</name>
    <dbReference type="NCBI Taxonomy" id="1323400"/>
    <lineage>
        <taxon>Eukaryota</taxon>
        <taxon>Metazoa</taxon>
        <taxon>Ecdysozoa</taxon>
        <taxon>Arthropoda</taxon>
        <taxon>Hexapoda</taxon>
        <taxon>Insecta</taxon>
        <taxon>Pterygota</taxon>
        <taxon>Neoptera</taxon>
        <taxon>Endopterygota</taxon>
        <taxon>Coleoptera</taxon>
        <taxon>Polyphaga</taxon>
        <taxon>Cucujiformia</taxon>
        <taxon>Chrysomeloidea</taxon>
        <taxon>Cerambycidae</taxon>
        <taxon>Lamiinae</taxon>
        <taxon>Monochamini</taxon>
        <taxon>Molorchus</taxon>
    </lineage>
</organism>
<dbReference type="PANTHER" id="PTHR43827:SF3">
    <property type="entry name" value="NADP-DEPENDENT OXIDOREDUCTASE DOMAIN-CONTAINING PROTEIN"/>
    <property type="match status" value="1"/>
</dbReference>
<dbReference type="InterPro" id="IPR036812">
    <property type="entry name" value="NAD(P)_OxRdtase_dom_sf"/>
</dbReference>
<comment type="caution">
    <text evidence="3">The sequence shown here is derived from an EMBL/GenBank/DDBJ whole genome shotgun (WGS) entry which is preliminary data.</text>
</comment>
<evidence type="ECO:0000256" key="1">
    <source>
        <dbReference type="ARBA" id="ARBA00022857"/>
    </source>
</evidence>
<dbReference type="PROSITE" id="PS00063">
    <property type="entry name" value="ALDOKETO_REDUCTASE_3"/>
    <property type="match status" value="1"/>
</dbReference>
<accession>A0ABQ9IR12</accession>
<proteinExistence type="predicted"/>
<dbReference type="Gene3D" id="3.20.20.100">
    <property type="entry name" value="NADP-dependent oxidoreductase domain"/>
    <property type="match status" value="1"/>
</dbReference>
<evidence type="ECO:0000313" key="3">
    <source>
        <dbReference type="EMBL" id="KAJ8951925.1"/>
    </source>
</evidence>
<evidence type="ECO:0000256" key="2">
    <source>
        <dbReference type="ARBA" id="ARBA00023002"/>
    </source>
</evidence>
<dbReference type="PANTHER" id="PTHR43827">
    <property type="entry name" value="2,5-DIKETO-D-GLUCONIC ACID REDUCTASE"/>
    <property type="match status" value="1"/>
</dbReference>
<dbReference type="Proteomes" id="UP001162164">
    <property type="component" value="Unassembled WGS sequence"/>
</dbReference>
<dbReference type="SUPFAM" id="SSF51430">
    <property type="entry name" value="NAD(P)-linked oxidoreductase"/>
    <property type="match status" value="1"/>
</dbReference>
<evidence type="ECO:0000313" key="4">
    <source>
        <dbReference type="Proteomes" id="UP001162164"/>
    </source>
</evidence>